<reference evidence="3" key="1">
    <citation type="submission" date="2022-11" db="EMBL/GenBank/DDBJ databases">
        <authorList>
            <person name="Morgan W.R."/>
            <person name="Tartar A."/>
        </authorList>
    </citation>
    <scope>NUCLEOTIDE SEQUENCE</scope>
    <source>
        <strain evidence="3">ARSEF 373</strain>
    </source>
</reference>
<keyword evidence="4" id="KW-1185">Reference proteome</keyword>
<dbReference type="PANTHER" id="PTHR15885:SF1">
    <property type="entry name" value="COILED-COIL DOMAIN-CONTAINING PROTEIN 174"/>
    <property type="match status" value="1"/>
</dbReference>
<protein>
    <submittedName>
        <fullName evidence="3">Uncharacterized protein</fullName>
    </submittedName>
</protein>
<evidence type="ECO:0000313" key="3">
    <source>
        <dbReference type="EMBL" id="DBA01345.1"/>
    </source>
</evidence>
<dbReference type="EMBL" id="DAKRPA010000049">
    <property type="protein sequence ID" value="DBA01345.1"/>
    <property type="molecule type" value="Genomic_DNA"/>
</dbReference>
<feature type="region of interest" description="Disordered" evidence="2">
    <location>
        <begin position="190"/>
        <end position="230"/>
    </location>
</feature>
<reference evidence="3" key="2">
    <citation type="journal article" date="2023" name="Microbiol Resour">
        <title>Decontamination and Annotation of the Draft Genome Sequence of the Oomycete Lagenidium giganteum ARSEF 373.</title>
        <authorList>
            <person name="Morgan W.R."/>
            <person name="Tartar A."/>
        </authorList>
    </citation>
    <scope>NUCLEOTIDE SEQUENCE</scope>
    <source>
        <strain evidence="3">ARSEF 373</strain>
    </source>
</reference>
<dbReference type="GO" id="GO:0005634">
    <property type="term" value="C:nucleus"/>
    <property type="evidence" value="ECO:0007669"/>
    <property type="project" value="TreeGrafter"/>
</dbReference>
<evidence type="ECO:0000313" key="4">
    <source>
        <dbReference type="Proteomes" id="UP001146120"/>
    </source>
</evidence>
<feature type="compositionally biased region" description="Polar residues" evidence="2">
    <location>
        <begin position="275"/>
        <end position="284"/>
    </location>
</feature>
<evidence type="ECO:0000256" key="2">
    <source>
        <dbReference type="SAM" id="MobiDB-lite"/>
    </source>
</evidence>
<keyword evidence="1" id="KW-0175">Coiled coil</keyword>
<dbReference type="Proteomes" id="UP001146120">
    <property type="component" value="Unassembled WGS sequence"/>
</dbReference>
<comment type="caution">
    <text evidence="3">The sequence shown here is derived from an EMBL/GenBank/DDBJ whole genome shotgun (WGS) entry which is preliminary data.</text>
</comment>
<name>A0AAV2Z6H2_9STRA</name>
<feature type="region of interest" description="Disordered" evidence="2">
    <location>
        <begin position="272"/>
        <end position="295"/>
    </location>
</feature>
<dbReference type="AlphaFoldDB" id="A0AAV2Z6H2"/>
<feature type="compositionally biased region" description="Basic and acidic residues" evidence="2">
    <location>
        <begin position="77"/>
        <end position="101"/>
    </location>
</feature>
<accession>A0AAV2Z6H2</accession>
<organism evidence="3 4">
    <name type="scientific">Lagenidium giganteum</name>
    <dbReference type="NCBI Taxonomy" id="4803"/>
    <lineage>
        <taxon>Eukaryota</taxon>
        <taxon>Sar</taxon>
        <taxon>Stramenopiles</taxon>
        <taxon>Oomycota</taxon>
        <taxon>Peronosporomycetes</taxon>
        <taxon>Pythiales</taxon>
        <taxon>Pythiaceae</taxon>
    </lineage>
</organism>
<feature type="region of interest" description="Disordered" evidence="2">
    <location>
        <begin position="71"/>
        <end position="112"/>
    </location>
</feature>
<gene>
    <name evidence="3" type="ORF">N0F65_001584</name>
</gene>
<dbReference type="PANTHER" id="PTHR15885">
    <property type="entry name" value="COILED-COIL DOMAIN-CONTAINING PROTEIN 174"/>
    <property type="match status" value="1"/>
</dbReference>
<sequence>MSLGFLTESALLPSKAKPIKVDSKSVLDLKAIVFRKEQEREVRNQKLQRAVDDDECDDGGRLGKYARLRGSKRRKTCKDDDRENAGVEKRRQKDLAERELSVENDDDDAALQKKSREMLRRKAQLYEDMLHGRVQSQSAQVSECLVDFTQKDLPERSESVNRSGIVRENADHSSIVDIVDEFGRTRRVQRGSVEHKEFQRAQAKDDAPASHEEDDTDRSHGPSSGFVVSQWEKRLKSDEKQYLQQVHEGVELVKAAMPDKLTRKQLRFQRLKQQSALANNSTAAPANEDSSADTTAAAQATAFLEGLSSLT</sequence>
<dbReference type="InterPro" id="IPR025066">
    <property type="entry name" value="CCDC174-like"/>
</dbReference>
<evidence type="ECO:0000256" key="1">
    <source>
        <dbReference type="ARBA" id="ARBA00023054"/>
    </source>
</evidence>
<proteinExistence type="predicted"/>
<feature type="compositionally biased region" description="Basic and acidic residues" evidence="2">
    <location>
        <begin position="192"/>
        <end position="211"/>
    </location>
</feature>